<feature type="region of interest" description="Disordered" evidence="1">
    <location>
        <begin position="1"/>
        <end position="85"/>
    </location>
</feature>
<reference evidence="2" key="2">
    <citation type="submission" date="2025-09" db="UniProtKB">
        <authorList>
            <consortium name="Ensembl"/>
        </authorList>
    </citation>
    <scope>IDENTIFICATION</scope>
</reference>
<keyword evidence="3" id="KW-1185">Reference proteome</keyword>
<dbReference type="Proteomes" id="UP000694552">
    <property type="component" value="Unplaced"/>
</dbReference>
<name>A0A8C8AQD6_9STRI</name>
<feature type="compositionally biased region" description="Low complexity" evidence="1">
    <location>
        <begin position="68"/>
        <end position="83"/>
    </location>
</feature>
<reference evidence="2" key="1">
    <citation type="submission" date="2025-08" db="UniProtKB">
        <authorList>
            <consortium name="Ensembl"/>
        </authorList>
    </citation>
    <scope>IDENTIFICATION</scope>
</reference>
<organism evidence="2 3">
    <name type="scientific">Otus sunia</name>
    <name type="common">Oriental scops-owl</name>
    <dbReference type="NCBI Taxonomy" id="257818"/>
    <lineage>
        <taxon>Eukaryota</taxon>
        <taxon>Metazoa</taxon>
        <taxon>Chordata</taxon>
        <taxon>Craniata</taxon>
        <taxon>Vertebrata</taxon>
        <taxon>Euteleostomi</taxon>
        <taxon>Archelosauria</taxon>
        <taxon>Archosauria</taxon>
        <taxon>Dinosauria</taxon>
        <taxon>Saurischia</taxon>
        <taxon>Theropoda</taxon>
        <taxon>Coelurosauria</taxon>
        <taxon>Aves</taxon>
        <taxon>Neognathae</taxon>
        <taxon>Neoaves</taxon>
        <taxon>Telluraves</taxon>
        <taxon>Strigiformes</taxon>
        <taxon>Strigidae</taxon>
        <taxon>Otus</taxon>
    </lineage>
</organism>
<dbReference type="Ensembl" id="ENSOSUT00000009556.1">
    <property type="protein sequence ID" value="ENSOSUP00000009233.1"/>
    <property type="gene ID" value="ENSOSUG00000006786.1"/>
</dbReference>
<feature type="compositionally biased region" description="Polar residues" evidence="1">
    <location>
        <begin position="30"/>
        <end position="47"/>
    </location>
</feature>
<dbReference type="AlphaFoldDB" id="A0A8C8AQD6"/>
<evidence type="ECO:0000313" key="3">
    <source>
        <dbReference type="Proteomes" id="UP000694552"/>
    </source>
</evidence>
<sequence length="161" mass="16753">CGPAPLPSPLPAGSSRQLPTGHTPPWKLGASSSKTPPVTASFFWSQKKSPEYPLPPPMGTRGTPLRPLSAPALQGGAQGAAPSRAERRCHTVPPLSQPPLCLHHSSCHLQPPSEALQPPRATRCLCGGRHWALLPCQVGRVCPHTVSPPGTLGPACCMVPG</sequence>
<proteinExistence type="predicted"/>
<protein>
    <submittedName>
        <fullName evidence="2">Uncharacterized protein</fullName>
    </submittedName>
</protein>
<evidence type="ECO:0000256" key="1">
    <source>
        <dbReference type="SAM" id="MobiDB-lite"/>
    </source>
</evidence>
<feature type="compositionally biased region" description="Pro residues" evidence="1">
    <location>
        <begin position="1"/>
        <end position="10"/>
    </location>
</feature>
<accession>A0A8C8AQD6</accession>
<evidence type="ECO:0000313" key="2">
    <source>
        <dbReference type="Ensembl" id="ENSOSUP00000009233.1"/>
    </source>
</evidence>